<reference evidence="4 5" key="1">
    <citation type="journal article" date="2016" name="Eur. J. Clin. Microbiol. Infect. Dis.">
        <title>Whole genome sequencing as a tool for phylogenetic analysis of clinical strains of Mitis group streptococci.</title>
        <authorList>
            <person name="Rasmussen L.H."/>
            <person name="Dargis R."/>
            <person name="Hojholt K."/>
            <person name="Christensen J.J."/>
            <person name="Skovgaard O."/>
            <person name="Justesen U.S."/>
            <person name="Rosenvinge F.S."/>
            <person name="Moser C."/>
            <person name="Lukjancenko O."/>
            <person name="Rasmussen S."/>
            <person name="Nielsen X.C."/>
        </authorList>
    </citation>
    <scope>NUCLEOTIDE SEQUENCE [LARGE SCALE GENOMIC DNA]</scope>
    <source>
        <strain evidence="4 5">RH_777_07</strain>
    </source>
</reference>
<accession>A0A1X1JTI9</accession>
<reference evidence="4" key="2">
    <citation type="submission" date="2017-04" db="EMBL/GenBank/DDBJ databases">
        <authorList>
            <person name="Afonso C.L."/>
            <person name="Miller P.J."/>
            <person name="Scott M.A."/>
            <person name="Spackman E."/>
            <person name="Goraichik I."/>
            <person name="Dimitrov K.M."/>
            <person name="Suarez D.L."/>
            <person name="Swayne D.E."/>
        </authorList>
    </citation>
    <scope>NUCLEOTIDE SEQUENCE</scope>
    <source>
        <strain evidence="4">RH_777_07</strain>
    </source>
</reference>
<dbReference type="GO" id="GO:0003677">
    <property type="term" value="F:DNA binding"/>
    <property type="evidence" value="ECO:0007669"/>
    <property type="project" value="InterPro"/>
</dbReference>
<name>A0A1X1JTI9_STRMT</name>
<evidence type="ECO:0000313" key="3">
    <source>
        <dbReference type="EMBL" id="ORO90484.1"/>
    </source>
</evidence>
<organism evidence="4 5">
    <name type="scientific">Streptococcus mitis</name>
    <dbReference type="NCBI Taxonomy" id="28037"/>
    <lineage>
        <taxon>Bacteria</taxon>
        <taxon>Bacillati</taxon>
        <taxon>Bacillota</taxon>
        <taxon>Bacilli</taxon>
        <taxon>Lactobacillales</taxon>
        <taxon>Streptococcaceae</taxon>
        <taxon>Streptococcus</taxon>
        <taxon>Streptococcus mitis group</taxon>
    </lineage>
</organism>
<evidence type="ECO:0000256" key="1">
    <source>
        <dbReference type="ARBA" id="ARBA00022747"/>
    </source>
</evidence>
<proteinExistence type="predicted"/>
<dbReference type="SUPFAM" id="SSF53335">
    <property type="entry name" value="S-adenosyl-L-methionine-dependent methyltransferases"/>
    <property type="match status" value="1"/>
</dbReference>
<protein>
    <submittedName>
        <fullName evidence="4">SAM-dependent methyltransferase</fullName>
    </submittedName>
</protein>
<dbReference type="EMBL" id="NCVD01000043">
    <property type="protein sequence ID" value="ORO90484.1"/>
    <property type="molecule type" value="Genomic_DNA"/>
</dbReference>
<sequence length="305" mass="35201">MTFVEHNNREKANKFAEYVTGKPLREYLAKKVKQYCGENISVFDGAAGSGQLEQFINMTDFHAVEIQQESCEALKTNFPHAVVSNQSFFTYQSDIQVDAIAMNPPYSLKLKDLPEEDQQAIKELYPWKKSGVVDDIFLLKSMTYTKRYGFYIMFPGIAYRQSEKKMRELVGNNLVELNEIQNGFEDTSINVIFLVVDKEKNSPEISKEIYDCKTQKIEYQESDTLDSDFRWVAPSKPVEKEEIDIDQVNAELDQMAIDHLEKHLASQLMLIQFFNADIDLKAFITKCHKVLDDYLLAYNFAVGLE</sequence>
<dbReference type="GO" id="GO:0008170">
    <property type="term" value="F:N-methyltransferase activity"/>
    <property type="evidence" value="ECO:0007669"/>
    <property type="project" value="InterPro"/>
</dbReference>
<dbReference type="InterPro" id="IPR002052">
    <property type="entry name" value="DNA_methylase_N6_adenine_CS"/>
</dbReference>
<comment type="caution">
    <text evidence="4">The sequence shown here is derived from an EMBL/GenBank/DDBJ whole genome shotgun (WGS) entry which is preliminary data.</text>
</comment>
<keyword evidence="4" id="KW-0489">Methyltransferase</keyword>
<keyword evidence="4" id="KW-0808">Transferase</keyword>
<dbReference type="GO" id="GO:0009307">
    <property type="term" value="P:DNA restriction-modification system"/>
    <property type="evidence" value="ECO:0007669"/>
    <property type="project" value="UniProtKB-KW"/>
</dbReference>
<dbReference type="InterPro" id="IPR029063">
    <property type="entry name" value="SAM-dependent_MTases_sf"/>
</dbReference>
<dbReference type="AlphaFoldDB" id="A0A1X1JTI9"/>
<feature type="domain" description="DNA methylase adenine-specific" evidence="2">
    <location>
        <begin position="5"/>
        <end position="213"/>
    </location>
</feature>
<keyword evidence="1" id="KW-0680">Restriction system</keyword>
<dbReference type="InterPro" id="IPR003356">
    <property type="entry name" value="DNA_methylase_A-5"/>
</dbReference>
<dbReference type="PROSITE" id="PS00092">
    <property type="entry name" value="N6_MTASE"/>
    <property type="match status" value="1"/>
</dbReference>
<evidence type="ECO:0000313" key="4">
    <source>
        <dbReference type="EMBL" id="ORO90537.1"/>
    </source>
</evidence>
<dbReference type="Proteomes" id="UP000193849">
    <property type="component" value="Unassembled WGS sequence"/>
</dbReference>
<dbReference type="RefSeq" id="WP_084946665.1">
    <property type="nucleotide sequence ID" value="NZ_CP185265.1"/>
</dbReference>
<gene>
    <name evidence="3" type="ORF">B7702_02175</name>
    <name evidence="4" type="ORF">B7702_02450</name>
</gene>
<evidence type="ECO:0000259" key="2">
    <source>
        <dbReference type="Pfam" id="PF02384"/>
    </source>
</evidence>
<dbReference type="GO" id="GO:0032259">
    <property type="term" value="P:methylation"/>
    <property type="evidence" value="ECO:0007669"/>
    <property type="project" value="UniProtKB-KW"/>
</dbReference>
<dbReference type="Pfam" id="PF02384">
    <property type="entry name" value="N6_Mtase"/>
    <property type="match status" value="1"/>
</dbReference>
<dbReference type="EMBL" id="NCVD01000043">
    <property type="protein sequence ID" value="ORO90537.1"/>
    <property type="molecule type" value="Genomic_DNA"/>
</dbReference>
<dbReference type="Gene3D" id="3.40.50.150">
    <property type="entry name" value="Vaccinia Virus protein VP39"/>
    <property type="match status" value="1"/>
</dbReference>
<evidence type="ECO:0000313" key="5">
    <source>
        <dbReference type="Proteomes" id="UP000193849"/>
    </source>
</evidence>